<name>A0ABR8SU36_9BACL</name>
<dbReference type="EMBL" id="JACSQL010000001">
    <property type="protein sequence ID" value="MBD7966998.1"/>
    <property type="molecule type" value="Genomic_DNA"/>
</dbReference>
<dbReference type="PROSITE" id="PS51186">
    <property type="entry name" value="GNAT"/>
    <property type="match status" value="1"/>
</dbReference>
<dbReference type="InterPro" id="IPR000182">
    <property type="entry name" value="GNAT_dom"/>
</dbReference>
<dbReference type="Gene3D" id="3.40.630.30">
    <property type="match status" value="1"/>
</dbReference>
<dbReference type="CDD" id="cd04301">
    <property type="entry name" value="NAT_SF"/>
    <property type="match status" value="1"/>
</dbReference>
<feature type="domain" description="N-acetyltransferase" evidence="1">
    <location>
        <begin position="3"/>
        <end position="154"/>
    </location>
</feature>
<protein>
    <submittedName>
        <fullName evidence="2">GNAT family N-acetyltransferase</fullName>
    </submittedName>
</protein>
<sequence length="154" mass="18159">MQLNTCLANLEDWPFLFQVYIDTRKSEVTSWGWSEDQVEMFLRMQFDAQTRSYSSHPVPLREEIIFYKGERIGRMLTRELDEVLMIVDIALLSDFRNRGFGTELISHYQKYAMDKGISVELHVLSDNPAYKLYERLGFVLTGETPLYVTMKWTP</sequence>
<reference evidence="2 3" key="1">
    <citation type="submission" date="2020-08" db="EMBL/GenBank/DDBJ databases">
        <title>A Genomic Blueprint of the Chicken Gut Microbiome.</title>
        <authorList>
            <person name="Gilroy R."/>
            <person name="Ravi A."/>
            <person name="Getino M."/>
            <person name="Pursley I."/>
            <person name="Horton D.L."/>
            <person name="Alikhan N.-F."/>
            <person name="Baker D."/>
            <person name="Gharbi K."/>
            <person name="Hall N."/>
            <person name="Watson M."/>
            <person name="Adriaenssens E.M."/>
            <person name="Foster-Nyarko E."/>
            <person name="Jarju S."/>
            <person name="Secka A."/>
            <person name="Antonio M."/>
            <person name="Oren A."/>
            <person name="Chaudhuri R."/>
            <person name="La Ragione R.M."/>
            <person name="Hildebrand F."/>
            <person name="Pallen M.J."/>
        </authorList>
    </citation>
    <scope>NUCLEOTIDE SEQUENCE [LARGE SCALE GENOMIC DNA]</scope>
    <source>
        <strain evidence="2 3">Sa2BVA9</strain>
    </source>
</reference>
<comment type="caution">
    <text evidence="2">The sequence shown here is derived from an EMBL/GenBank/DDBJ whole genome shotgun (WGS) entry which is preliminary data.</text>
</comment>
<evidence type="ECO:0000259" key="1">
    <source>
        <dbReference type="PROSITE" id="PS51186"/>
    </source>
</evidence>
<dbReference type="InterPro" id="IPR016181">
    <property type="entry name" value="Acyl_CoA_acyltransferase"/>
</dbReference>
<accession>A0ABR8SU36</accession>
<keyword evidence="3" id="KW-1185">Reference proteome</keyword>
<evidence type="ECO:0000313" key="2">
    <source>
        <dbReference type="EMBL" id="MBD7966998.1"/>
    </source>
</evidence>
<organism evidence="2 3">
    <name type="scientific">Paenibacillus gallinarum</name>
    <dbReference type="NCBI Taxonomy" id="2762232"/>
    <lineage>
        <taxon>Bacteria</taxon>
        <taxon>Bacillati</taxon>
        <taxon>Bacillota</taxon>
        <taxon>Bacilli</taxon>
        <taxon>Bacillales</taxon>
        <taxon>Paenibacillaceae</taxon>
        <taxon>Paenibacillus</taxon>
    </lineage>
</organism>
<proteinExistence type="predicted"/>
<dbReference type="Pfam" id="PF00583">
    <property type="entry name" value="Acetyltransf_1"/>
    <property type="match status" value="1"/>
</dbReference>
<gene>
    <name evidence="2" type="ORF">H9647_02885</name>
</gene>
<dbReference type="Proteomes" id="UP000608071">
    <property type="component" value="Unassembled WGS sequence"/>
</dbReference>
<dbReference type="SUPFAM" id="SSF55729">
    <property type="entry name" value="Acyl-CoA N-acyltransferases (Nat)"/>
    <property type="match status" value="1"/>
</dbReference>
<evidence type="ECO:0000313" key="3">
    <source>
        <dbReference type="Proteomes" id="UP000608071"/>
    </source>
</evidence>